<organism evidence="2 3">
    <name type="scientific">Gigaspora margarita</name>
    <dbReference type="NCBI Taxonomy" id="4874"/>
    <lineage>
        <taxon>Eukaryota</taxon>
        <taxon>Fungi</taxon>
        <taxon>Fungi incertae sedis</taxon>
        <taxon>Mucoromycota</taxon>
        <taxon>Glomeromycotina</taxon>
        <taxon>Glomeromycetes</taxon>
        <taxon>Diversisporales</taxon>
        <taxon>Gigasporaceae</taxon>
        <taxon>Gigaspora</taxon>
    </lineage>
</organism>
<feature type="transmembrane region" description="Helical" evidence="1">
    <location>
        <begin position="276"/>
        <end position="297"/>
    </location>
</feature>
<feature type="transmembrane region" description="Helical" evidence="1">
    <location>
        <begin position="110"/>
        <end position="130"/>
    </location>
</feature>
<evidence type="ECO:0000313" key="3">
    <source>
        <dbReference type="Proteomes" id="UP000439903"/>
    </source>
</evidence>
<feature type="transmembrane region" description="Helical" evidence="1">
    <location>
        <begin position="80"/>
        <end position="103"/>
    </location>
</feature>
<reference evidence="2 3" key="1">
    <citation type="journal article" date="2019" name="Environ. Microbiol.">
        <title>At the nexus of three kingdoms: the genome of the mycorrhizal fungus Gigaspora margarita provides insights into plant, endobacterial and fungal interactions.</title>
        <authorList>
            <person name="Venice F."/>
            <person name="Ghignone S."/>
            <person name="Salvioli di Fossalunga A."/>
            <person name="Amselem J."/>
            <person name="Novero M."/>
            <person name="Xianan X."/>
            <person name="Sedzielewska Toro K."/>
            <person name="Morin E."/>
            <person name="Lipzen A."/>
            <person name="Grigoriev I.V."/>
            <person name="Henrissat B."/>
            <person name="Martin F.M."/>
            <person name="Bonfante P."/>
        </authorList>
    </citation>
    <scope>NUCLEOTIDE SEQUENCE [LARGE SCALE GENOMIC DNA]</scope>
    <source>
        <strain evidence="2 3">BEG34</strain>
    </source>
</reference>
<evidence type="ECO:0000313" key="2">
    <source>
        <dbReference type="EMBL" id="KAF0480578.1"/>
    </source>
</evidence>
<dbReference type="AlphaFoldDB" id="A0A8H4ACW8"/>
<name>A0A8H4ACW8_GIGMA</name>
<comment type="caution">
    <text evidence="2">The sequence shown here is derived from an EMBL/GenBank/DDBJ whole genome shotgun (WGS) entry which is preliminary data.</text>
</comment>
<dbReference type="GO" id="GO:0005794">
    <property type="term" value="C:Golgi apparatus"/>
    <property type="evidence" value="ECO:0007669"/>
    <property type="project" value="TreeGrafter"/>
</dbReference>
<feature type="transmembrane region" description="Helical" evidence="1">
    <location>
        <begin position="21"/>
        <end position="42"/>
    </location>
</feature>
<accession>A0A8H4ACW8</accession>
<feature type="transmembrane region" description="Helical" evidence="1">
    <location>
        <begin position="303"/>
        <end position="323"/>
    </location>
</feature>
<feature type="transmembrane region" description="Helical" evidence="1">
    <location>
        <begin position="150"/>
        <end position="172"/>
    </location>
</feature>
<keyword evidence="1" id="KW-0812">Transmembrane</keyword>
<gene>
    <name evidence="2" type="ORF">F8M41_023707</name>
</gene>
<dbReference type="PANTHER" id="PTHR34391:SF1">
    <property type="entry name" value="UPF0658 GOLGI APPARATUS MEMBRANE PROTEIN C1952.10C-RELATED"/>
    <property type="match status" value="1"/>
</dbReference>
<dbReference type="EMBL" id="WTPW01000780">
    <property type="protein sequence ID" value="KAF0480578.1"/>
    <property type="molecule type" value="Genomic_DNA"/>
</dbReference>
<feature type="transmembrane region" description="Helical" evidence="1">
    <location>
        <begin position="209"/>
        <end position="229"/>
    </location>
</feature>
<proteinExistence type="predicted"/>
<sequence length="384" mass="44987">MSFSRNSWSKKFKRIKETRNIEFFVLTSLIQVVVMICFYIRLWDRTNNIIFNNNAINYGADANGCLNTIFQKPPLKTNSFALEFLFLVLFQIFQFNFSLNAIFNQFTTQAIVITLINGVVALYGFIHVFEIRRIVTDISYSCAISIDPKYMVYDFPFILTSLVLAATMGYFAHKVRHDLAERIYKKIGLDVTMQVLFKIRLIFLMLMKLNMYFMIVIASTTVYLFVYITDENLSYIVFRTLIIIQFSVVIVQFAAQYIVHRAVPKESFPLMKLFNCFWFIILVDWFIFLIGSVILAINGGSWVLLFFTVPYCYIGIITFIYAWKTSDTFNQGLREYVGLRLNRNHELIIKIEDVEDYRPPSRKSSPVDNYKVNLIQKPDEALIF</sequence>
<dbReference type="OrthoDB" id="2403852at2759"/>
<protein>
    <submittedName>
        <fullName evidence="2">Uncharacterized protein</fullName>
    </submittedName>
</protein>
<dbReference type="Proteomes" id="UP000439903">
    <property type="component" value="Unassembled WGS sequence"/>
</dbReference>
<feature type="transmembrane region" description="Helical" evidence="1">
    <location>
        <begin position="235"/>
        <end position="255"/>
    </location>
</feature>
<dbReference type="PANTHER" id="PTHR34391">
    <property type="entry name" value="UPF0658 GOLGI APPARATUS MEMBRANE PROTEIN C1952.10C-RELATED"/>
    <property type="match status" value="1"/>
</dbReference>
<keyword evidence="1" id="KW-1133">Transmembrane helix</keyword>
<keyword evidence="3" id="KW-1185">Reference proteome</keyword>
<keyword evidence="1" id="KW-0472">Membrane</keyword>
<evidence type="ECO:0000256" key="1">
    <source>
        <dbReference type="SAM" id="Phobius"/>
    </source>
</evidence>
<dbReference type="InterPro" id="IPR040410">
    <property type="entry name" value="UPF0658_Golgi"/>
</dbReference>